<dbReference type="KEGG" id="nve:5508149"/>
<feature type="transmembrane region" description="Helical" evidence="9">
    <location>
        <begin position="136"/>
        <end position="160"/>
    </location>
</feature>
<dbReference type="PRINTS" id="PR00237">
    <property type="entry name" value="GPCRRHODOPSN"/>
</dbReference>
<dbReference type="OrthoDB" id="2105199at2759"/>
<evidence type="ECO:0000313" key="12">
    <source>
        <dbReference type="Proteomes" id="UP000001593"/>
    </source>
</evidence>
<gene>
    <name evidence="11" type="ORF">NEMVEDRAFT_v1g212496</name>
</gene>
<feature type="domain" description="G-protein coupled receptors family 1 profile" evidence="10">
    <location>
        <begin position="34"/>
        <end position="262"/>
    </location>
</feature>
<organism evidence="11 12">
    <name type="scientific">Nematostella vectensis</name>
    <name type="common">Starlet sea anemone</name>
    <dbReference type="NCBI Taxonomy" id="45351"/>
    <lineage>
        <taxon>Eukaryota</taxon>
        <taxon>Metazoa</taxon>
        <taxon>Cnidaria</taxon>
        <taxon>Anthozoa</taxon>
        <taxon>Hexacorallia</taxon>
        <taxon>Actiniaria</taxon>
        <taxon>Edwardsiidae</taxon>
        <taxon>Nematostella</taxon>
    </lineage>
</organism>
<evidence type="ECO:0000256" key="3">
    <source>
        <dbReference type="ARBA" id="ARBA00022692"/>
    </source>
</evidence>
<evidence type="ECO:0000256" key="7">
    <source>
        <dbReference type="ARBA" id="ARBA00023170"/>
    </source>
</evidence>
<dbReference type="GO" id="GO:0005886">
    <property type="term" value="C:plasma membrane"/>
    <property type="evidence" value="ECO:0007669"/>
    <property type="project" value="UniProtKB-SubCell"/>
</dbReference>
<feature type="transmembrane region" description="Helical" evidence="9">
    <location>
        <begin position="185"/>
        <end position="207"/>
    </location>
</feature>
<evidence type="ECO:0000259" key="10">
    <source>
        <dbReference type="PROSITE" id="PS50262"/>
    </source>
</evidence>
<reference evidence="11 12" key="1">
    <citation type="journal article" date="2007" name="Science">
        <title>Sea anemone genome reveals ancestral eumetazoan gene repertoire and genomic organization.</title>
        <authorList>
            <person name="Putnam N.H."/>
            <person name="Srivastava M."/>
            <person name="Hellsten U."/>
            <person name="Dirks B."/>
            <person name="Chapman J."/>
            <person name="Salamov A."/>
            <person name="Terry A."/>
            <person name="Shapiro H."/>
            <person name="Lindquist E."/>
            <person name="Kapitonov V.V."/>
            <person name="Jurka J."/>
            <person name="Genikhovich G."/>
            <person name="Grigoriev I.V."/>
            <person name="Lucas S.M."/>
            <person name="Steele R.E."/>
            <person name="Finnerty J.R."/>
            <person name="Technau U."/>
            <person name="Martindale M.Q."/>
            <person name="Rokhsar D.S."/>
        </authorList>
    </citation>
    <scope>NUCLEOTIDE SEQUENCE [LARGE SCALE GENOMIC DNA]</scope>
    <source>
        <strain evidence="12">CH2 X CH6</strain>
    </source>
</reference>
<protein>
    <recommendedName>
        <fullName evidence="10">G-protein coupled receptors family 1 profile domain-containing protein</fullName>
    </recommendedName>
</protein>
<evidence type="ECO:0000256" key="8">
    <source>
        <dbReference type="ARBA" id="ARBA00023224"/>
    </source>
</evidence>
<name>A7SHU2_NEMVE</name>
<keyword evidence="4 9" id="KW-1133">Transmembrane helix</keyword>
<dbReference type="Pfam" id="PF00001">
    <property type="entry name" value="7tm_1"/>
    <property type="match status" value="1"/>
</dbReference>
<feature type="transmembrane region" description="Helical" evidence="9">
    <location>
        <begin position="232"/>
        <end position="256"/>
    </location>
</feature>
<dbReference type="PANTHER" id="PTHR24228">
    <property type="entry name" value="B2 BRADYKININ RECEPTOR/ANGIOTENSIN II RECEPTOR"/>
    <property type="match status" value="1"/>
</dbReference>
<dbReference type="HOGENOM" id="CLU_1062834_0_0_1"/>
<keyword evidence="2" id="KW-1003">Cell membrane</keyword>
<keyword evidence="6 9" id="KW-0472">Membrane</keyword>
<dbReference type="CDD" id="cd00637">
    <property type="entry name" value="7tm_classA_rhodopsin-like"/>
    <property type="match status" value="1"/>
</dbReference>
<evidence type="ECO:0000256" key="5">
    <source>
        <dbReference type="ARBA" id="ARBA00023040"/>
    </source>
</evidence>
<evidence type="ECO:0000256" key="1">
    <source>
        <dbReference type="ARBA" id="ARBA00004651"/>
    </source>
</evidence>
<dbReference type="SUPFAM" id="SSF81321">
    <property type="entry name" value="Family A G protein-coupled receptor-like"/>
    <property type="match status" value="1"/>
</dbReference>
<evidence type="ECO:0000256" key="2">
    <source>
        <dbReference type="ARBA" id="ARBA00022475"/>
    </source>
</evidence>
<keyword evidence="8" id="KW-0807">Transducer</keyword>
<dbReference type="GO" id="GO:0004930">
    <property type="term" value="F:G protein-coupled receptor activity"/>
    <property type="evidence" value="ECO:0007669"/>
    <property type="project" value="UniProtKB-KW"/>
</dbReference>
<keyword evidence="5" id="KW-0297">G-protein coupled receptor</keyword>
<sequence length="262" mass="30004">MAGTETEEVYQQYYQTTALVIPLYVITIVVGVIGNGIVIRQYFIDKSIHRIFNFIITHLAVADMIICALFTPLLLVYRSHASAMLVAYSPLCEFALFSSMLAISMQYFLFPLLAFHRKDVMLNPREPKLLFKKAKNFVYGFWATCVAVSAGLVGMAWYIFLHRETGEPKFYRCLLINTGIDAFTLYFLIYSAAQYGMSIMITVYFYYKVWQGLNTKTTGLNASAEERHITKLCFWLAIVYTCCWTPFLVVQVSGIFGRQETV</sequence>
<keyword evidence="3 9" id="KW-0812">Transmembrane</keyword>
<dbReference type="EMBL" id="DS469663">
    <property type="protein sequence ID" value="EDO36686.1"/>
    <property type="molecule type" value="Genomic_DNA"/>
</dbReference>
<dbReference type="InterPro" id="IPR017452">
    <property type="entry name" value="GPCR_Rhodpsn_7TM"/>
</dbReference>
<evidence type="ECO:0000313" key="11">
    <source>
        <dbReference type="EMBL" id="EDO36686.1"/>
    </source>
</evidence>
<dbReference type="InParanoid" id="A7SHU2"/>
<feature type="transmembrane region" description="Helical" evidence="9">
    <location>
        <begin position="94"/>
        <end position="115"/>
    </location>
</feature>
<evidence type="ECO:0000256" key="6">
    <source>
        <dbReference type="ARBA" id="ARBA00023136"/>
    </source>
</evidence>
<feature type="transmembrane region" description="Helical" evidence="9">
    <location>
        <begin position="51"/>
        <end position="74"/>
    </location>
</feature>
<dbReference type="Gene3D" id="1.20.1070.10">
    <property type="entry name" value="Rhodopsin 7-helix transmembrane proteins"/>
    <property type="match status" value="1"/>
</dbReference>
<dbReference type="PROSITE" id="PS50262">
    <property type="entry name" value="G_PROTEIN_RECEP_F1_2"/>
    <property type="match status" value="1"/>
</dbReference>
<dbReference type="PANTHER" id="PTHR24228:SF59">
    <property type="entry name" value="NEUROPEPTIDE RECEPTOR 15"/>
    <property type="match status" value="1"/>
</dbReference>
<feature type="transmembrane region" description="Helical" evidence="9">
    <location>
        <begin position="20"/>
        <end position="39"/>
    </location>
</feature>
<dbReference type="InterPro" id="IPR000276">
    <property type="entry name" value="GPCR_Rhodpsn"/>
</dbReference>
<comment type="subcellular location">
    <subcellularLocation>
        <location evidence="1">Cell membrane</location>
        <topology evidence="1">Multi-pass membrane protein</topology>
    </subcellularLocation>
</comment>
<keyword evidence="12" id="KW-1185">Reference proteome</keyword>
<dbReference type="GO" id="GO:0007186">
    <property type="term" value="P:G protein-coupled receptor signaling pathway"/>
    <property type="evidence" value="ECO:0000318"/>
    <property type="project" value="GO_Central"/>
</dbReference>
<keyword evidence="7" id="KW-0675">Receptor</keyword>
<evidence type="ECO:0000256" key="9">
    <source>
        <dbReference type="SAM" id="Phobius"/>
    </source>
</evidence>
<proteinExistence type="predicted"/>
<dbReference type="AlphaFoldDB" id="A7SHU2"/>
<accession>A7SHU2</accession>
<evidence type="ECO:0000256" key="4">
    <source>
        <dbReference type="ARBA" id="ARBA00022989"/>
    </source>
</evidence>
<dbReference type="OMA" id="MSIMITV"/>
<dbReference type="Proteomes" id="UP000001593">
    <property type="component" value="Unassembled WGS sequence"/>
</dbReference>
<dbReference type="PhylomeDB" id="A7SHU2"/>